<feature type="transmembrane region" description="Helical" evidence="8">
    <location>
        <begin position="194"/>
        <end position="213"/>
    </location>
</feature>
<dbReference type="SUPFAM" id="SSF103473">
    <property type="entry name" value="MFS general substrate transporter"/>
    <property type="match status" value="1"/>
</dbReference>
<evidence type="ECO:0000256" key="2">
    <source>
        <dbReference type="ARBA" id="ARBA00022448"/>
    </source>
</evidence>
<feature type="transmembrane region" description="Helical" evidence="8">
    <location>
        <begin position="101"/>
        <end position="121"/>
    </location>
</feature>
<keyword evidence="11" id="KW-1185">Reference proteome</keyword>
<feature type="transmembrane region" description="Helical" evidence="8">
    <location>
        <begin position="262"/>
        <end position="287"/>
    </location>
</feature>
<keyword evidence="5 8" id="KW-0472">Membrane</keyword>
<sequence>MKRSDSPSAAVAALAGAGLLAALLQTLVIPLIPAFPELLDAPPTSTSWVVTITLLTGAIVTPVSGRLGDLFGKRRALISTLGVATTGTVISALTSALPLMVIGRGLQGFAMGVIPLALGILRDRLPPHRTGSAIALLTGTLGLGGAMGIPLAGLVAEHFDWHVLFWGAAGLGVLCTLVIAAVVPETPRRSQGRFDVVGALGLGAGLIGLLLPIVNGGKWGWGSARTLGLAAAAVVILLAWGRHQLRSSSPLVDLRLSARRPVLMTNLATVASGFSIYTMLFVFPQILQAPPGTGYGLGQSLVRTGLAVAPNGVAALLVSPLAARMIGRYGARAAIMLGASLIATGYVFIAVQMTGVAQFVLASCIIGAGAGISVAAISKLITDVVPVTDTASANGVNNLMRSFGTSVASAVLAAILAQATVTAGGVTVPSEGAFRTTLIVGASAALLVVALSALVPTRTPPPGGSTQRTTRPLADRTGLR</sequence>
<evidence type="ECO:0000259" key="9">
    <source>
        <dbReference type="PROSITE" id="PS50850"/>
    </source>
</evidence>
<dbReference type="GO" id="GO:0022857">
    <property type="term" value="F:transmembrane transporter activity"/>
    <property type="evidence" value="ECO:0007669"/>
    <property type="project" value="InterPro"/>
</dbReference>
<gene>
    <name evidence="10" type="ORF">DN051_04325</name>
</gene>
<evidence type="ECO:0000256" key="5">
    <source>
        <dbReference type="ARBA" id="ARBA00023136"/>
    </source>
</evidence>
<accession>A0A2Z4ITM1</accession>
<dbReference type="PROSITE" id="PS50850">
    <property type="entry name" value="MFS"/>
    <property type="match status" value="1"/>
</dbReference>
<feature type="transmembrane region" description="Helical" evidence="8">
    <location>
        <begin position="402"/>
        <end position="421"/>
    </location>
</feature>
<feature type="transmembrane region" description="Helical" evidence="8">
    <location>
        <begin position="333"/>
        <end position="353"/>
    </location>
</feature>
<dbReference type="InterPro" id="IPR011701">
    <property type="entry name" value="MFS"/>
</dbReference>
<feature type="domain" description="Major facilitator superfamily (MFS) profile" evidence="9">
    <location>
        <begin position="10"/>
        <end position="460"/>
    </location>
</feature>
<dbReference type="InterPro" id="IPR020846">
    <property type="entry name" value="MFS_dom"/>
</dbReference>
<evidence type="ECO:0000313" key="10">
    <source>
        <dbReference type="EMBL" id="AWW35968.1"/>
    </source>
</evidence>
<dbReference type="GO" id="GO:0005886">
    <property type="term" value="C:plasma membrane"/>
    <property type="evidence" value="ECO:0007669"/>
    <property type="project" value="UniProtKB-SubCell"/>
</dbReference>
<name>A0A2Z4ITM1_9ACTN</name>
<feature type="region of interest" description="Disordered" evidence="7">
    <location>
        <begin position="458"/>
        <end position="480"/>
    </location>
</feature>
<dbReference type="EMBL" id="CP030073">
    <property type="protein sequence ID" value="AWW35968.1"/>
    <property type="molecule type" value="Genomic_DNA"/>
</dbReference>
<dbReference type="CDD" id="cd17504">
    <property type="entry name" value="MFS_MMR_MDR_like"/>
    <property type="match status" value="1"/>
</dbReference>
<dbReference type="GO" id="GO:0046677">
    <property type="term" value="P:response to antibiotic"/>
    <property type="evidence" value="ECO:0007669"/>
    <property type="project" value="UniProtKB-KW"/>
</dbReference>
<feature type="transmembrane region" description="Helical" evidence="8">
    <location>
        <begin position="359"/>
        <end position="381"/>
    </location>
</feature>
<comment type="subcellular location">
    <subcellularLocation>
        <location evidence="1">Cell membrane</location>
        <topology evidence="1">Multi-pass membrane protein</topology>
    </subcellularLocation>
</comment>
<dbReference type="InterPro" id="IPR036259">
    <property type="entry name" value="MFS_trans_sf"/>
</dbReference>
<feature type="transmembrane region" description="Helical" evidence="8">
    <location>
        <begin position="76"/>
        <end position="95"/>
    </location>
</feature>
<keyword evidence="6" id="KW-0046">Antibiotic resistance</keyword>
<evidence type="ECO:0000256" key="7">
    <source>
        <dbReference type="SAM" id="MobiDB-lite"/>
    </source>
</evidence>
<organism evidence="10 11">
    <name type="scientific">Streptomyces cadmiisoli</name>
    <dbReference type="NCBI Taxonomy" id="2184053"/>
    <lineage>
        <taxon>Bacteria</taxon>
        <taxon>Bacillati</taxon>
        <taxon>Actinomycetota</taxon>
        <taxon>Actinomycetes</taxon>
        <taxon>Kitasatosporales</taxon>
        <taxon>Streptomycetaceae</taxon>
        <taxon>Streptomyces</taxon>
        <taxon>Streptomyces aurantiacus group</taxon>
    </lineage>
</organism>
<feature type="transmembrane region" description="Helical" evidence="8">
    <location>
        <begin position="219"/>
        <end position="241"/>
    </location>
</feature>
<feature type="transmembrane region" description="Helical" evidence="8">
    <location>
        <begin position="133"/>
        <end position="155"/>
    </location>
</feature>
<dbReference type="Gene3D" id="1.20.1250.20">
    <property type="entry name" value="MFS general substrate transporter like domains"/>
    <property type="match status" value="1"/>
</dbReference>
<dbReference type="AlphaFoldDB" id="A0A2Z4ITM1"/>
<keyword evidence="4 8" id="KW-1133">Transmembrane helix</keyword>
<dbReference type="Proteomes" id="UP000249616">
    <property type="component" value="Chromosome"/>
</dbReference>
<evidence type="ECO:0000256" key="6">
    <source>
        <dbReference type="ARBA" id="ARBA00023251"/>
    </source>
</evidence>
<keyword evidence="3 8" id="KW-0812">Transmembrane</keyword>
<protein>
    <submittedName>
        <fullName evidence="10">MFS transporter</fullName>
    </submittedName>
</protein>
<dbReference type="Gene3D" id="1.20.1720.10">
    <property type="entry name" value="Multidrug resistance protein D"/>
    <property type="match status" value="1"/>
</dbReference>
<feature type="transmembrane region" description="Helical" evidence="8">
    <location>
        <begin position="46"/>
        <end position="64"/>
    </location>
</feature>
<evidence type="ECO:0000313" key="11">
    <source>
        <dbReference type="Proteomes" id="UP000249616"/>
    </source>
</evidence>
<dbReference type="KEGG" id="scad:DN051_04325"/>
<dbReference type="PANTHER" id="PTHR42718">
    <property type="entry name" value="MAJOR FACILITATOR SUPERFAMILY MULTIDRUG TRANSPORTER MFSC"/>
    <property type="match status" value="1"/>
</dbReference>
<feature type="transmembrane region" description="Helical" evidence="8">
    <location>
        <begin position="307"/>
        <end position="326"/>
    </location>
</feature>
<dbReference type="RefSeq" id="WP_053757806.1">
    <property type="nucleotide sequence ID" value="NZ_CBDRHE010000006.1"/>
</dbReference>
<evidence type="ECO:0000256" key="8">
    <source>
        <dbReference type="SAM" id="Phobius"/>
    </source>
</evidence>
<evidence type="ECO:0000256" key="4">
    <source>
        <dbReference type="ARBA" id="ARBA00022989"/>
    </source>
</evidence>
<proteinExistence type="predicted"/>
<dbReference type="PANTHER" id="PTHR42718:SF9">
    <property type="entry name" value="MAJOR FACILITATOR SUPERFAMILY MULTIDRUG TRANSPORTER MFSC"/>
    <property type="match status" value="1"/>
</dbReference>
<evidence type="ECO:0000256" key="1">
    <source>
        <dbReference type="ARBA" id="ARBA00004651"/>
    </source>
</evidence>
<feature type="transmembrane region" description="Helical" evidence="8">
    <location>
        <begin position="161"/>
        <end position="182"/>
    </location>
</feature>
<keyword evidence="2" id="KW-0813">Transport</keyword>
<reference evidence="10 11" key="1">
    <citation type="journal article" date="2019" name="Int. J. Syst. Evol. Microbiol.">
        <title>Streptomyces cadmiisoli sp. nov., a novel actinomycete isolated from cadmium-contaminated soil.</title>
        <authorList>
            <person name="Li K."/>
            <person name="Tang X."/>
            <person name="Zhao J."/>
            <person name="Guo Y."/>
            <person name="Tang Y."/>
            <person name="Gao J."/>
        </authorList>
    </citation>
    <scope>NUCLEOTIDE SEQUENCE [LARGE SCALE GENOMIC DNA]</scope>
    <source>
        <strain evidence="10 11">ZFG47</strain>
    </source>
</reference>
<feature type="transmembrane region" description="Helical" evidence="8">
    <location>
        <begin position="433"/>
        <end position="455"/>
    </location>
</feature>
<dbReference type="Pfam" id="PF07690">
    <property type="entry name" value="MFS_1"/>
    <property type="match status" value="1"/>
</dbReference>
<evidence type="ECO:0000256" key="3">
    <source>
        <dbReference type="ARBA" id="ARBA00022692"/>
    </source>
</evidence>